<dbReference type="PANTHER" id="PTHR30204:SF93">
    <property type="entry name" value="HTH MERR-TYPE DOMAIN-CONTAINING PROTEIN"/>
    <property type="match status" value="1"/>
</dbReference>
<dbReference type="PROSITE" id="PS50937">
    <property type="entry name" value="HTH_MERR_2"/>
    <property type="match status" value="1"/>
</dbReference>
<dbReference type="PANTHER" id="PTHR30204">
    <property type="entry name" value="REDOX-CYCLING DRUG-SENSING TRANSCRIPTIONAL ACTIVATOR SOXR"/>
    <property type="match status" value="1"/>
</dbReference>
<dbReference type="SUPFAM" id="SSF46955">
    <property type="entry name" value="Putative DNA-binding domain"/>
    <property type="match status" value="1"/>
</dbReference>
<evidence type="ECO:0000259" key="2">
    <source>
        <dbReference type="PROSITE" id="PS50937"/>
    </source>
</evidence>
<dbReference type="Proteomes" id="UP000812013">
    <property type="component" value="Unassembled WGS sequence"/>
</dbReference>
<dbReference type="EMBL" id="WTFF01000211">
    <property type="protein sequence ID" value="MBW5485023.1"/>
    <property type="molecule type" value="Genomic_DNA"/>
</dbReference>
<sequence>MRVAALRRLLAQAARSSGLVVTMSDNGGHVTINEAAALTGTAPRTLRHYHGIGLLPERESYGYDDIVRILWVRRKVEQGVALDDVRAELDRKTDQDDLLAELEGSLAEQDAELRSRIAELHRLRGARGHLGELASQLAETAGRPVELEHRGHPLGAAVAEHEAVTRHVLALHPRLRTEQRRLQAELLELAEAPVDDPRVERLAHAYFVHMQAMEAAERAASFPEPEFVDDSFTVDAAGSELGAPELESYAPVPGHISPAQARCAELLGRLIAKWASDQA</sequence>
<dbReference type="Pfam" id="PF00376">
    <property type="entry name" value="MerR"/>
    <property type="match status" value="1"/>
</dbReference>
<feature type="domain" description="HTH merR-type" evidence="2">
    <location>
        <begin position="29"/>
        <end position="91"/>
    </location>
</feature>
<keyword evidence="1 3" id="KW-0238">DNA-binding</keyword>
<proteinExistence type="predicted"/>
<accession>A0ABS6ZB80</accession>
<protein>
    <submittedName>
        <fullName evidence="3">MerR family DNA-binding transcriptional regulator</fullName>
    </submittedName>
</protein>
<dbReference type="CDD" id="cd00592">
    <property type="entry name" value="HTH_MerR-like"/>
    <property type="match status" value="1"/>
</dbReference>
<dbReference type="InterPro" id="IPR009061">
    <property type="entry name" value="DNA-bd_dom_put_sf"/>
</dbReference>
<keyword evidence="4" id="KW-1185">Reference proteome</keyword>
<gene>
    <name evidence="3" type="ORF">GPJ59_24860</name>
</gene>
<dbReference type="SMART" id="SM00422">
    <property type="entry name" value="HTH_MERR"/>
    <property type="match status" value="1"/>
</dbReference>
<dbReference type="Gene3D" id="1.10.1660.10">
    <property type="match status" value="1"/>
</dbReference>
<comment type="caution">
    <text evidence="3">The sequence shown here is derived from an EMBL/GenBank/DDBJ whole genome shotgun (WGS) entry which is preliminary data.</text>
</comment>
<evidence type="ECO:0000313" key="4">
    <source>
        <dbReference type="Proteomes" id="UP000812013"/>
    </source>
</evidence>
<evidence type="ECO:0000313" key="3">
    <source>
        <dbReference type="EMBL" id="MBW5485023.1"/>
    </source>
</evidence>
<dbReference type="InterPro" id="IPR047057">
    <property type="entry name" value="MerR_fam"/>
</dbReference>
<reference evidence="3 4" key="1">
    <citation type="submission" date="2019-12" db="EMBL/GenBank/DDBJ databases">
        <title>Genome sequence of Streptomyces bambusae.</title>
        <authorList>
            <person name="Bansal K."/>
            <person name="Choksket S."/>
            <person name="Korpole S."/>
            <person name="Patil P.B."/>
        </authorList>
    </citation>
    <scope>NUCLEOTIDE SEQUENCE [LARGE SCALE GENOMIC DNA]</scope>
    <source>
        <strain evidence="3 4">SK60</strain>
    </source>
</reference>
<organism evidence="3 4">
    <name type="scientific">Streptomyces bambusae</name>
    <dbReference type="NCBI Taxonomy" id="1550616"/>
    <lineage>
        <taxon>Bacteria</taxon>
        <taxon>Bacillati</taxon>
        <taxon>Actinomycetota</taxon>
        <taxon>Actinomycetes</taxon>
        <taxon>Kitasatosporales</taxon>
        <taxon>Streptomycetaceae</taxon>
        <taxon>Streptomyces</taxon>
    </lineage>
</organism>
<evidence type="ECO:0000256" key="1">
    <source>
        <dbReference type="ARBA" id="ARBA00023125"/>
    </source>
</evidence>
<dbReference type="InterPro" id="IPR000551">
    <property type="entry name" value="MerR-type_HTH_dom"/>
</dbReference>
<dbReference type="GO" id="GO:0003677">
    <property type="term" value="F:DNA binding"/>
    <property type="evidence" value="ECO:0007669"/>
    <property type="project" value="UniProtKB-KW"/>
</dbReference>
<name>A0ABS6ZB80_9ACTN</name>